<accession>A0AAV6YJC4</accession>
<evidence type="ECO:0000313" key="11">
    <source>
        <dbReference type="Proteomes" id="UP000824782"/>
    </source>
</evidence>
<feature type="domain" description="XLF-like N-terminal" evidence="8">
    <location>
        <begin position="3"/>
        <end position="64"/>
    </location>
</feature>
<dbReference type="InterPro" id="IPR015381">
    <property type="entry name" value="XLF-like_N"/>
</dbReference>
<comment type="subcellular location">
    <subcellularLocation>
        <location evidence="1">Nucleus</location>
    </subcellularLocation>
</comment>
<keyword evidence="11" id="KW-1185">Reference proteome</keyword>
<evidence type="ECO:0000256" key="3">
    <source>
        <dbReference type="ARBA" id="ARBA00023125"/>
    </source>
</evidence>
<comment type="similarity">
    <text evidence="6">Belongs to the XRCC4-XLF family. XLF subfamily.</text>
</comment>
<dbReference type="EMBL" id="WNYA01029069">
    <property type="protein sequence ID" value="KAG8537559.1"/>
    <property type="molecule type" value="Genomic_DNA"/>
</dbReference>
<feature type="domain" description="XLF-like coiled-coil region" evidence="9">
    <location>
        <begin position="68"/>
        <end position="115"/>
    </location>
</feature>
<dbReference type="InterPro" id="IPR053829">
    <property type="entry name" value="XLF-like_CC"/>
</dbReference>
<dbReference type="Gene3D" id="2.170.210.10">
    <property type="entry name" value="DNA double-strand break repair and VJ recombination XRCC4, N-terminal"/>
    <property type="match status" value="1"/>
</dbReference>
<keyword evidence="4" id="KW-0234">DNA repair</keyword>
<reference evidence="10" key="1">
    <citation type="thesis" date="2020" institute="ProQuest LLC" country="789 East Eisenhower Parkway, Ann Arbor, MI, USA">
        <title>Comparative Genomics and Chromosome Evolution.</title>
        <authorList>
            <person name="Mudd A.B."/>
        </authorList>
    </citation>
    <scope>NUCLEOTIDE SEQUENCE</scope>
    <source>
        <strain evidence="10">237g6f4</strain>
        <tissue evidence="10">Blood</tissue>
    </source>
</reference>
<dbReference type="PANTHER" id="PTHR32235:SF1">
    <property type="entry name" value="NON-HOMOLOGOUS END-JOINING FACTOR 1"/>
    <property type="match status" value="1"/>
</dbReference>
<evidence type="ECO:0000256" key="5">
    <source>
        <dbReference type="ARBA" id="ARBA00023242"/>
    </source>
</evidence>
<evidence type="ECO:0000259" key="9">
    <source>
        <dbReference type="Pfam" id="PF21928"/>
    </source>
</evidence>
<dbReference type="InterPro" id="IPR038051">
    <property type="entry name" value="XRCC4-like_N_sf"/>
</dbReference>
<evidence type="ECO:0000313" key="10">
    <source>
        <dbReference type="EMBL" id="KAG8537559.1"/>
    </source>
</evidence>
<evidence type="ECO:0000256" key="6">
    <source>
        <dbReference type="ARBA" id="ARBA00025747"/>
    </source>
</evidence>
<dbReference type="Proteomes" id="UP000824782">
    <property type="component" value="Unassembled WGS sequence"/>
</dbReference>
<comment type="caution">
    <text evidence="10">The sequence shown here is derived from an EMBL/GenBank/DDBJ whole genome shotgun (WGS) entry which is preliminary data.</text>
</comment>
<dbReference type="GO" id="GO:0032807">
    <property type="term" value="C:DNA ligase IV complex"/>
    <property type="evidence" value="ECO:0007669"/>
    <property type="project" value="TreeGrafter"/>
</dbReference>
<evidence type="ECO:0000256" key="4">
    <source>
        <dbReference type="ARBA" id="ARBA00023204"/>
    </source>
</evidence>
<organism evidence="10 11">
    <name type="scientific">Engystomops pustulosus</name>
    <name type="common">Tungara frog</name>
    <name type="synonym">Physalaemus pustulosus</name>
    <dbReference type="NCBI Taxonomy" id="76066"/>
    <lineage>
        <taxon>Eukaryota</taxon>
        <taxon>Metazoa</taxon>
        <taxon>Chordata</taxon>
        <taxon>Craniata</taxon>
        <taxon>Vertebrata</taxon>
        <taxon>Euteleostomi</taxon>
        <taxon>Amphibia</taxon>
        <taxon>Batrachia</taxon>
        <taxon>Anura</taxon>
        <taxon>Neobatrachia</taxon>
        <taxon>Hyloidea</taxon>
        <taxon>Leptodactylidae</taxon>
        <taxon>Leiuperinae</taxon>
        <taxon>Engystomops</taxon>
    </lineage>
</organism>
<keyword evidence="2" id="KW-0227">DNA damage</keyword>
<gene>
    <name evidence="10" type="ORF">GDO81_024318</name>
</gene>
<dbReference type="PANTHER" id="PTHR32235">
    <property type="entry name" value="NON-HOMOLOGOUS END-JOINING FACTOR 1"/>
    <property type="match status" value="1"/>
</dbReference>
<dbReference type="Gene3D" id="1.10.287.450">
    <property type="entry name" value="Helix hairpin bin"/>
    <property type="match status" value="1"/>
</dbReference>
<keyword evidence="3" id="KW-0238">DNA-binding</keyword>
<dbReference type="Pfam" id="PF09302">
    <property type="entry name" value="XLF"/>
    <property type="match status" value="1"/>
</dbReference>
<evidence type="ECO:0000256" key="1">
    <source>
        <dbReference type="ARBA" id="ARBA00004123"/>
    </source>
</evidence>
<evidence type="ECO:0000259" key="8">
    <source>
        <dbReference type="Pfam" id="PF09302"/>
    </source>
</evidence>
<dbReference type="InterPro" id="IPR052287">
    <property type="entry name" value="NHEJ_factor"/>
</dbReference>
<evidence type="ECO:0000256" key="7">
    <source>
        <dbReference type="ARBA" id="ARBA00044529"/>
    </source>
</evidence>
<feature type="non-terminal residue" evidence="10">
    <location>
        <position position="1"/>
    </location>
</feature>
<dbReference type="GO" id="GO:0006303">
    <property type="term" value="P:double-strand break repair via nonhomologous end joining"/>
    <property type="evidence" value="ECO:0007669"/>
    <property type="project" value="TreeGrafter"/>
</dbReference>
<dbReference type="CDD" id="cd22285">
    <property type="entry name" value="HD_XLF_N"/>
    <property type="match status" value="1"/>
</dbReference>
<protein>
    <recommendedName>
        <fullName evidence="7">Non-homologous end-joining factor 1</fullName>
    </recommendedName>
</protein>
<evidence type="ECO:0000256" key="2">
    <source>
        <dbReference type="ARBA" id="ARBA00022763"/>
    </source>
</evidence>
<dbReference type="Pfam" id="PF21928">
    <property type="entry name" value="XLF_CC"/>
    <property type="match status" value="1"/>
</dbReference>
<sequence>ELNKRLKAPISSFLGHLSQLIRPLLDSKEKTANTLSCTRTRGTLMLHVKSQLSGLPFYWNFHCEESSISTVCRHFLQPLISMTKALDSQCQELCLLLRRKDEEIQDYLEGGAVLSRGKDINI</sequence>
<name>A0AAV6YJC4_ENGPU</name>
<dbReference type="GO" id="GO:0045027">
    <property type="term" value="F:DNA end binding"/>
    <property type="evidence" value="ECO:0007669"/>
    <property type="project" value="TreeGrafter"/>
</dbReference>
<proteinExistence type="inferred from homology"/>
<keyword evidence="5" id="KW-0539">Nucleus</keyword>
<dbReference type="AlphaFoldDB" id="A0AAV6YJC4"/>